<evidence type="ECO:0000313" key="1">
    <source>
        <dbReference type="EMBL" id="CAF3025452.1"/>
    </source>
</evidence>
<dbReference type="EMBL" id="HG994587">
    <property type="protein sequence ID" value="CAF3025452.1"/>
    <property type="molecule type" value="Genomic_DNA"/>
</dbReference>
<gene>
    <name evidence="1" type="ORF">LSAA_14471</name>
</gene>
<reference evidence="1" key="1">
    <citation type="submission" date="2021-02" db="EMBL/GenBank/DDBJ databases">
        <authorList>
            <person name="Bekaert M."/>
        </authorList>
    </citation>
    <scope>NUCLEOTIDE SEQUENCE</scope>
    <source>
        <strain evidence="1">IoA-00</strain>
    </source>
</reference>
<dbReference type="AlphaFoldDB" id="A0A7R8D7G1"/>
<name>A0A7R8D7G1_LEPSM</name>
<keyword evidence="2" id="KW-1185">Reference proteome</keyword>
<organism evidence="1 2">
    <name type="scientific">Lepeophtheirus salmonis</name>
    <name type="common">Salmon louse</name>
    <name type="synonym">Caligus salmonis</name>
    <dbReference type="NCBI Taxonomy" id="72036"/>
    <lineage>
        <taxon>Eukaryota</taxon>
        <taxon>Metazoa</taxon>
        <taxon>Ecdysozoa</taxon>
        <taxon>Arthropoda</taxon>
        <taxon>Crustacea</taxon>
        <taxon>Multicrustacea</taxon>
        <taxon>Hexanauplia</taxon>
        <taxon>Copepoda</taxon>
        <taxon>Siphonostomatoida</taxon>
        <taxon>Caligidae</taxon>
        <taxon>Lepeophtheirus</taxon>
    </lineage>
</organism>
<accession>A0A7R8D7G1</accession>
<dbReference type="OrthoDB" id="5593012at2759"/>
<proteinExistence type="predicted"/>
<dbReference type="Proteomes" id="UP000675881">
    <property type="component" value="Chromosome 8"/>
</dbReference>
<evidence type="ECO:0000313" key="2">
    <source>
        <dbReference type="Proteomes" id="UP000675881"/>
    </source>
</evidence>
<sequence length="357" mass="42100">MESKKLSSFRSKRRNTTQLFPYKSCQRLKARNPYFESKSIHRVSGYTTPITYIEASLPNSPTRQIEMLRQSSELSSYDLEEDFEQTQSHDEKKHVALLFREVDLDYGFAERVSIVNYILLDPKERKRLKISMAPPSGVLSSSCKFIIRAPVPWHQSYIISKQYCRHNLFITNPIMQRIKVIWDLRYASLRFVQVHQLRNLKTMEPLSPKDMEEKILNQCDSARNTLMKRWLPEIGMVFVTMRKEWRTLVPSKNNESLRQVQKFFNCVAALMSQQLRSMAIQSLMDFAQLMKKIYPTSTFDWKEDFIQNLVSEVMDIFDSNIIGPKEYIRSYEAYKDLLDGSVFEQKRGIFKARTFAD</sequence>
<protein>
    <submittedName>
        <fullName evidence="1">DNAH</fullName>
    </submittedName>
</protein>